<comment type="caution">
    <text evidence="1">The sequence shown here is derived from an EMBL/GenBank/DDBJ whole genome shotgun (WGS) entry which is preliminary data.</text>
</comment>
<evidence type="ECO:0000313" key="2">
    <source>
        <dbReference type="Proteomes" id="UP000178943"/>
    </source>
</evidence>
<dbReference type="Proteomes" id="UP000178943">
    <property type="component" value="Unassembled WGS sequence"/>
</dbReference>
<sequence length="132" mass="15427">MELYLKEELVRKIALSGKKGLLAGERFYDIFYVYDILGGADIKEVIQRQETKESLEIIGEYIFLKKGKIIQKKTLFKKSEIQWIKVIVIPKNSAGRKKQQDIRNSYQVDAFMNTLDEDQRHMVVNSMKIVIV</sequence>
<dbReference type="AlphaFoldDB" id="A0A1F5VLE3"/>
<organism evidence="1 2">
    <name type="scientific">Candidatus Fischerbacteria bacterium RBG_13_37_8</name>
    <dbReference type="NCBI Taxonomy" id="1817863"/>
    <lineage>
        <taxon>Bacteria</taxon>
        <taxon>Candidatus Fischeribacteriota</taxon>
    </lineage>
</organism>
<reference evidence="1 2" key="1">
    <citation type="journal article" date="2016" name="Nat. Commun.">
        <title>Thousands of microbial genomes shed light on interconnected biogeochemical processes in an aquifer system.</title>
        <authorList>
            <person name="Anantharaman K."/>
            <person name="Brown C.T."/>
            <person name="Hug L.A."/>
            <person name="Sharon I."/>
            <person name="Castelle C.J."/>
            <person name="Probst A.J."/>
            <person name="Thomas B.C."/>
            <person name="Singh A."/>
            <person name="Wilkins M.J."/>
            <person name="Karaoz U."/>
            <person name="Brodie E.L."/>
            <person name="Williams K.H."/>
            <person name="Hubbard S.S."/>
            <person name="Banfield J.F."/>
        </authorList>
    </citation>
    <scope>NUCLEOTIDE SEQUENCE [LARGE SCALE GENOMIC DNA]</scope>
</reference>
<protein>
    <submittedName>
        <fullName evidence="1">Uncharacterized protein</fullName>
    </submittedName>
</protein>
<gene>
    <name evidence="1" type="ORF">A2Y62_15525</name>
</gene>
<proteinExistence type="predicted"/>
<name>A0A1F5VLE3_9BACT</name>
<accession>A0A1F5VLE3</accession>
<dbReference type="EMBL" id="MFGW01000141">
    <property type="protein sequence ID" value="OGF64068.1"/>
    <property type="molecule type" value="Genomic_DNA"/>
</dbReference>
<dbReference type="STRING" id="1817863.A2Y62_15525"/>
<evidence type="ECO:0000313" key="1">
    <source>
        <dbReference type="EMBL" id="OGF64068.1"/>
    </source>
</evidence>